<sequence>MEHTPDTTGSLSAQSHHDRTRACPVTPRQDPGGDSHSCIIDYRREAFKVTWWGRVECPGLTKFPAVGDAEVSPVPLTPALAAAWKQSSPLNHGCYASVRASDGPGDRFPVLKVAHPDSPSVDLIEGEFNVLNSLRGRGTSGARGGPAPHRGQWAHPRVPDAPALQVGARIVLVDFGFAGRIGTVVPPSIPSWVYTGPVFAAEEDLTALDDLCLFS</sequence>
<gene>
    <name evidence="2" type="ORF">CHGG_03061</name>
</gene>
<feature type="region of interest" description="Disordered" evidence="1">
    <location>
        <begin position="1"/>
        <end position="34"/>
    </location>
</feature>
<accession>Q2H9P3</accession>
<dbReference type="GeneID" id="4389085"/>
<feature type="compositionally biased region" description="Polar residues" evidence="1">
    <location>
        <begin position="1"/>
        <end position="14"/>
    </location>
</feature>
<evidence type="ECO:0000256" key="1">
    <source>
        <dbReference type="SAM" id="MobiDB-lite"/>
    </source>
</evidence>
<evidence type="ECO:0008006" key="4">
    <source>
        <dbReference type="Google" id="ProtNLM"/>
    </source>
</evidence>
<dbReference type="AlphaFoldDB" id="Q2H9P3"/>
<dbReference type="EMBL" id="CH408030">
    <property type="protein sequence ID" value="EAQ91126.1"/>
    <property type="molecule type" value="Genomic_DNA"/>
</dbReference>
<dbReference type="InParanoid" id="Q2H9P3"/>
<keyword evidence="3" id="KW-1185">Reference proteome</keyword>
<reference evidence="3" key="1">
    <citation type="journal article" date="2015" name="Genome Announc.">
        <title>Draft genome sequence of the cellulolytic fungus Chaetomium globosum.</title>
        <authorList>
            <person name="Cuomo C.A."/>
            <person name="Untereiner W.A."/>
            <person name="Ma L.-J."/>
            <person name="Grabherr M."/>
            <person name="Birren B.W."/>
        </authorList>
    </citation>
    <scope>NUCLEOTIDE SEQUENCE [LARGE SCALE GENOMIC DNA]</scope>
    <source>
        <strain evidence="3">ATCC 6205 / CBS 148.51 / DSM 1962 / NBRC 6347 / NRRL 1970</strain>
    </source>
</reference>
<proteinExistence type="predicted"/>
<evidence type="ECO:0000313" key="2">
    <source>
        <dbReference type="EMBL" id="EAQ91126.1"/>
    </source>
</evidence>
<name>Q2H9P3_CHAGB</name>
<evidence type="ECO:0000313" key="3">
    <source>
        <dbReference type="Proteomes" id="UP000001056"/>
    </source>
</evidence>
<dbReference type="VEuPathDB" id="FungiDB:CHGG_03061"/>
<dbReference type="HOGENOM" id="CLU_067163_0_0_1"/>
<dbReference type="OrthoDB" id="4062651at2759"/>
<dbReference type="eggNOG" id="ENOG502T2VA">
    <property type="taxonomic scope" value="Eukaryota"/>
</dbReference>
<organism evidence="2 3">
    <name type="scientific">Chaetomium globosum (strain ATCC 6205 / CBS 148.51 / DSM 1962 / NBRC 6347 / NRRL 1970)</name>
    <name type="common">Soil fungus</name>
    <dbReference type="NCBI Taxonomy" id="306901"/>
    <lineage>
        <taxon>Eukaryota</taxon>
        <taxon>Fungi</taxon>
        <taxon>Dikarya</taxon>
        <taxon>Ascomycota</taxon>
        <taxon>Pezizomycotina</taxon>
        <taxon>Sordariomycetes</taxon>
        <taxon>Sordariomycetidae</taxon>
        <taxon>Sordariales</taxon>
        <taxon>Chaetomiaceae</taxon>
        <taxon>Chaetomium</taxon>
    </lineage>
</organism>
<protein>
    <recommendedName>
        <fullName evidence="4">Protein kinase domain-containing protein</fullName>
    </recommendedName>
</protein>
<dbReference type="Proteomes" id="UP000001056">
    <property type="component" value="Unassembled WGS sequence"/>
</dbReference>
<dbReference type="RefSeq" id="XP_001229577.1">
    <property type="nucleotide sequence ID" value="XM_001229576.1"/>
</dbReference>